<evidence type="ECO:0008006" key="14">
    <source>
        <dbReference type="Google" id="ProtNLM"/>
    </source>
</evidence>
<feature type="transmembrane region" description="Helical" evidence="12">
    <location>
        <begin position="177"/>
        <end position="194"/>
    </location>
</feature>
<dbReference type="AlphaFoldDB" id="A0A7V4TZY9"/>
<evidence type="ECO:0000256" key="5">
    <source>
        <dbReference type="ARBA" id="ARBA00022989"/>
    </source>
</evidence>
<keyword evidence="6" id="KW-0560">Oxidoreductase</keyword>
<dbReference type="GO" id="GO:0016491">
    <property type="term" value="F:oxidoreductase activity"/>
    <property type="evidence" value="ECO:0007669"/>
    <property type="project" value="UniProtKB-KW"/>
</dbReference>
<keyword evidence="5 12" id="KW-1133">Transmembrane helix</keyword>
<organism evidence="13">
    <name type="scientific">Caldithrix abyssi</name>
    <dbReference type="NCBI Taxonomy" id="187145"/>
    <lineage>
        <taxon>Bacteria</taxon>
        <taxon>Pseudomonadati</taxon>
        <taxon>Calditrichota</taxon>
        <taxon>Calditrichia</taxon>
        <taxon>Calditrichales</taxon>
        <taxon>Calditrichaceae</taxon>
        <taxon>Caldithrix</taxon>
    </lineage>
</organism>
<keyword evidence="2" id="KW-1003">Cell membrane</keyword>
<dbReference type="GO" id="GO:0016020">
    <property type="term" value="C:membrane"/>
    <property type="evidence" value="ECO:0007669"/>
    <property type="project" value="UniProtKB-SubCell"/>
</dbReference>
<dbReference type="EMBL" id="DRQG01000048">
    <property type="protein sequence ID" value="HGY55078.1"/>
    <property type="molecule type" value="Genomic_DNA"/>
</dbReference>
<feature type="transmembrane region" description="Helical" evidence="12">
    <location>
        <begin position="87"/>
        <end position="108"/>
    </location>
</feature>
<evidence type="ECO:0000256" key="7">
    <source>
        <dbReference type="ARBA" id="ARBA00023004"/>
    </source>
</evidence>
<evidence type="ECO:0000256" key="10">
    <source>
        <dbReference type="ARBA" id="ARBA00023157"/>
    </source>
</evidence>
<keyword evidence="3 12" id="KW-0812">Transmembrane</keyword>
<comment type="subcellular location">
    <subcellularLocation>
        <location evidence="1">Membrane</location>
        <topology evidence="1">Multi-pass membrane protein</topology>
    </subcellularLocation>
</comment>
<sequence length="267" mass="30361">RWIPPTDVSQLPPDMDPSLFNFTLAWIEYVNRLMGMFVGIAIAITAILAIRYMRKHKTILFTSVAAALLVAYQGWQGSQVVASALEPFIITIHLFIALLIVSLLIYVVQQTAYLQTERRVPVKGKNPKTIVLGLYLLVLLQIVFGTQMRSQLERLRETAPMLSEGQWLEKLGPLGDIHIYLGVLVTLLFVYVFWRYGKNALLADALQKKLTIWSLIFFTAQLLVGFALYEIGLPPFLQVLHLWLASLVMGTLLVLYFDLKRTDMVHE</sequence>
<dbReference type="PANTHER" id="PTHR35457">
    <property type="entry name" value="HEME A SYNTHASE"/>
    <property type="match status" value="1"/>
</dbReference>
<dbReference type="InterPro" id="IPR050450">
    <property type="entry name" value="COX15/CtaA_HemeA_synthase"/>
</dbReference>
<evidence type="ECO:0000256" key="2">
    <source>
        <dbReference type="ARBA" id="ARBA00022475"/>
    </source>
</evidence>
<feature type="transmembrane region" description="Helical" evidence="12">
    <location>
        <begin position="33"/>
        <end position="52"/>
    </location>
</feature>
<accession>A0A7V4TZY9</accession>
<evidence type="ECO:0000256" key="12">
    <source>
        <dbReference type="SAM" id="Phobius"/>
    </source>
</evidence>
<evidence type="ECO:0000256" key="8">
    <source>
        <dbReference type="ARBA" id="ARBA00023133"/>
    </source>
</evidence>
<evidence type="ECO:0000256" key="6">
    <source>
        <dbReference type="ARBA" id="ARBA00023002"/>
    </source>
</evidence>
<comment type="pathway">
    <text evidence="11">Porphyrin-containing compound metabolism.</text>
</comment>
<feature type="non-terminal residue" evidence="13">
    <location>
        <position position="1"/>
    </location>
</feature>
<name>A0A7V4TZY9_CALAY</name>
<protein>
    <recommendedName>
        <fullName evidence="14">Heme A synthase</fullName>
    </recommendedName>
</protein>
<keyword evidence="9 12" id="KW-0472">Membrane</keyword>
<keyword evidence="8" id="KW-0350">Heme biosynthesis</keyword>
<dbReference type="GO" id="GO:0006784">
    <property type="term" value="P:heme A biosynthetic process"/>
    <property type="evidence" value="ECO:0007669"/>
    <property type="project" value="InterPro"/>
</dbReference>
<gene>
    <name evidence="13" type="ORF">ENK44_05215</name>
</gene>
<evidence type="ECO:0000256" key="3">
    <source>
        <dbReference type="ARBA" id="ARBA00022692"/>
    </source>
</evidence>
<dbReference type="Proteomes" id="UP000885779">
    <property type="component" value="Unassembled WGS sequence"/>
</dbReference>
<feature type="transmembrane region" description="Helical" evidence="12">
    <location>
        <begin position="59"/>
        <end position="75"/>
    </location>
</feature>
<evidence type="ECO:0000256" key="11">
    <source>
        <dbReference type="ARBA" id="ARBA00023444"/>
    </source>
</evidence>
<evidence type="ECO:0000256" key="4">
    <source>
        <dbReference type="ARBA" id="ARBA00022723"/>
    </source>
</evidence>
<feature type="transmembrane region" description="Helical" evidence="12">
    <location>
        <begin position="129"/>
        <end position="148"/>
    </location>
</feature>
<keyword evidence="4" id="KW-0479">Metal-binding</keyword>
<evidence type="ECO:0000256" key="9">
    <source>
        <dbReference type="ARBA" id="ARBA00023136"/>
    </source>
</evidence>
<evidence type="ECO:0000313" key="13">
    <source>
        <dbReference type="EMBL" id="HGY55078.1"/>
    </source>
</evidence>
<proteinExistence type="predicted"/>
<keyword evidence="7" id="KW-0408">Iron</keyword>
<dbReference type="InterPro" id="IPR003780">
    <property type="entry name" value="COX15/CtaA_fam"/>
</dbReference>
<dbReference type="PANTHER" id="PTHR35457:SF1">
    <property type="entry name" value="HEME A SYNTHASE"/>
    <property type="match status" value="1"/>
</dbReference>
<dbReference type="Pfam" id="PF02628">
    <property type="entry name" value="COX15-CtaA"/>
    <property type="match status" value="1"/>
</dbReference>
<keyword evidence="10" id="KW-1015">Disulfide bond</keyword>
<reference evidence="13" key="1">
    <citation type="journal article" date="2020" name="mSystems">
        <title>Genome- and Community-Level Interaction Insights into Carbon Utilization and Element Cycling Functions of Hydrothermarchaeota in Hydrothermal Sediment.</title>
        <authorList>
            <person name="Zhou Z."/>
            <person name="Liu Y."/>
            <person name="Xu W."/>
            <person name="Pan J."/>
            <person name="Luo Z.H."/>
            <person name="Li M."/>
        </authorList>
    </citation>
    <scope>NUCLEOTIDE SEQUENCE [LARGE SCALE GENOMIC DNA]</scope>
    <source>
        <strain evidence="13">HyVt-577</strain>
    </source>
</reference>
<evidence type="ECO:0000256" key="1">
    <source>
        <dbReference type="ARBA" id="ARBA00004141"/>
    </source>
</evidence>
<feature type="transmembrane region" description="Helical" evidence="12">
    <location>
        <begin position="210"/>
        <end position="229"/>
    </location>
</feature>
<dbReference type="GO" id="GO:0046872">
    <property type="term" value="F:metal ion binding"/>
    <property type="evidence" value="ECO:0007669"/>
    <property type="project" value="UniProtKB-KW"/>
</dbReference>
<comment type="caution">
    <text evidence="13">The sequence shown here is derived from an EMBL/GenBank/DDBJ whole genome shotgun (WGS) entry which is preliminary data.</text>
</comment>
<feature type="transmembrane region" description="Helical" evidence="12">
    <location>
        <begin position="235"/>
        <end position="257"/>
    </location>
</feature>